<dbReference type="SUPFAM" id="SSF56059">
    <property type="entry name" value="Glutathione synthetase ATP-binding domain-like"/>
    <property type="match status" value="1"/>
</dbReference>
<dbReference type="GO" id="GO:0005524">
    <property type="term" value="F:ATP binding"/>
    <property type="evidence" value="ECO:0007669"/>
    <property type="project" value="InterPro"/>
</dbReference>
<name>A0A2W7IYM0_9FLAO</name>
<dbReference type="Gene3D" id="3.30.470.20">
    <property type="entry name" value="ATP-grasp fold, B domain"/>
    <property type="match status" value="1"/>
</dbReference>
<comment type="caution">
    <text evidence="1">The sequence shown here is derived from an EMBL/GenBank/DDBJ whole genome shotgun (WGS) entry which is preliminary data.</text>
</comment>
<dbReference type="Proteomes" id="UP000249542">
    <property type="component" value="Unassembled WGS sequence"/>
</dbReference>
<dbReference type="Gene3D" id="3.30.1490.20">
    <property type="entry name" value="ATP-grasp fold, A domain"/>
    <property type="match status" value="1"/>
</dbReference>
<protein>
    <recommendedName>
        <fullName evidence="3">ATP-grasp domain-containing protein</fullName>
    </recommendedName>
</protein>
<dbReference type="InterPro" id="IPR013815">
    <property type="entry name" value="ATP_grasp_subdomain_1"/>
</dbReference>
<reference evidence="1 2" key="1">
    <citation type="submission" date="2018-06" db="EMBL/GenBank/DDBJ databases">
        <title>Genomic Encyclopedia of Archaeal and Bacterial Type Strains, Phase II (KMG-II): from individual species to whole genera.</title>
        <authorList>
            <person name="Goeker M."/>
        </authorList>
    </citation>
    <scope>NUCLEOTIDE SEQUENCE [LARGE SCALE GENOMIC DNA]</scope>
    <source>
        <strain evidence="1 2">DSM 15361</strain>
    </source>
</reference>
<keyword evidence="2" id="KW-1185">Reference proteome</keyword>
<dbReference type="AlphaFoldDB" id="A0A2W7IYM0"/>
<accession>A0A2W7IYM0</accession>
<evidence type="ECO:0000313" key="1">
    <source>
        <dbReference type="EMBL" id="PZW43773.1"/>
    </source>
</evidence>
<organism evidence="1 2">
    <name type="scientific">Mesonia algae</name>
    <dbReference type="NCBI Taxonomy" id="213248"/>
    <lineage>
        <taxon>Bacteria</taxon>
        <taxon>Pseudomonadati</taxon>
        <taxon>Bacteroidota</taxon>
        <taxon>Flavobacteriia</taxon>
        <taxon>Flavobacteriales</taxon>
        <taxon>Flavobacteriaceae</taxon>
        <taxon>Mesonia</taxon>
    </lineage>
</organism>
<dbReference type="RefSeq" id="WP_111539464.1">
    <property type="nucleotide sequence ID" value="NZ_QKYV01000001.1"/>
</dbReference>
<gene>
    <name evidence="1" type="ORF">LX95_00097</name>
</gene>
<proteinExistence type="predicted"/>
<evidence type="ECO:0008006" key="3">
    <source>
        <dbReference type="Google" id="ProtNLM"/>
    </source>
</evidence>
<dbReference type="EMBL" id="QKYV01000001">
    <property type="protein sequence ID" value="PZW43773.1"/>
    <property type="molecule type" value="Genomic_DNA"/>
</dbReference>
<evidence type="ECO:0000313" key="2">
    <source>
        <dbReference type="Proteomes" id="UP000249542"/>
    </source>
</evidence>
<sequence length="339" mass="38849">MNIAIHNSKRGFHQHWVSYCKSNNIPYKLVNCYESDIIRQLKGCDALLWHHHHNGIKDVLFAKQLLFALQKSGIIVFPNFDTGWHFDDKVGQKYLLEALGLPSINSYVFYEKRDAVRWANSTNFPKVWKLRGGAGSSNVDLVQNRKEALSKIQKAFGSGFESYNSVSALRERYRKYKNKKTTLKEVFKSFLRIFSPPKYSKVLGKQIGYIYFQDFIPNNDSDFRVIVIGGRAIAIKRMVRDGDFKASGSGHFLYDVELFDRGLIEKAFDSVKKLGSECCAFDFVYLDGVPLIVEISYGFASSGYDACPGYWDSNLNFHFDEVNPYNWIVDDIIKKIAVG</sequence>